<protein>
    <submittedName>
        <fullName evidence="2">Uncharacterized protein</fullName>
    </submittedName>
</protein>
<name>A0AAF0YVL5_9CORY</name>
<gene>
    <name evidence="2" type="ORF">CYJ47_02825</name>
</gene>
<dbReference type="Proteomes" id="UP000234560">
    <property type="component" value="Chromosome"/>
</dbReference>
<dbReference type="AlphaFoldDB" id="A0AAF0YVL5"/>
<accession>A0AAF0YVL5</accession>
<sequence>MSILSTIVSALTSACIATGAPVCGDAYEAAAGFLPAEAFATQQADGYANVDAALFGPGFLAQVGPHAQALCQVTAEGATCRADAAVKEPVHPLAAGNHAGLNAVTSTATGIGWTHLDATARGNLRLTEGKRVQVGDNYCKVEPDRVICGTGAASFTLTENEARH</sequence>
<evidence type="ECO:0000256" key="1">
    <source>
        <dbReference type="SAM" id="SignalP"/>
    </source>
</evidence>
<dbReference type="RefSeq" id="WP_101679447.1">
    <property type="nucleotide sequence ID" value="NZ_CP136958.1"/>
</dbReference>
<reference evidence="2" key="2">
    <citation type="submission" date="2023-10" db="EMBL/GenBank/DDBJ databases">
        <authorList>
            <person name="Choi B."/>
        </authorList>
    </citation>
    <scope>NUCLEOTIDE SEQUENCE</scope>
    <source>
        <strain evidence="2">UMB0763</strain>
    </source>
</reference>
<feature type="signal peptide" evidence="1">
    <location>
        <begin position="1"/>
        <end position="19"/>
    </location>
</feature>
<dbReference type="KEGG" id="cpyr:CYJ47_02825"/>
<evidence type="ECO:0000313" key="2">
    <source>
        <dbReference type="EMBL" id="WOT02724.1"/>
    </source>
</evidence>
<feature type="chain" id="PRO_5042059334" evidence="1">
    <location>
        <begin position="20"/>
        <end position="164"/>
    </location>
</feature>
<dbReference type="EMBL" id="CP136958">
    <property type="protein sequence ID" value="WOT02724.1"/>
    <property type="molecule type" value="Genomic_DNA"/>
</dbReference>
<reference evidence="2" key="1">
    <citation type="submission" date="2017-12" db="EMBL/GenBank/DDBJ databases">
        <authorList>
            <person name="Thomas-White K."/>
            <person name="Wolfe A.J."/>
        </authorList>
    </citation>
    <scope>NUCLEOTIDE SEQUENCE</scope>
    <source>
        <strain evidence="2">UMB0763</strain>
    </source>
</reference>
<organism evidence="2 3">
    <name type="scientific">Corynebacterium pyruviciproducens</name>
    <dbReference type="NCBI Taxonomy" id="598660"/>
    <lineage>
        <taxon>Bacteria</taxon>
        <taxon>Bacillati</taxon>
        <taxon>Actinomycetota</taxon>
        <taxon>Actinomycetes</taxon>
        <taxon>Mycobacteriales</taxon>
        <taxon>Corynebacteriaceae</taxon>
        <taxon>Corynebacterium</taxon>
    </lineage>
</organism>
<proteinExistence type="predicted"/>
<keyword evidence="1" id="KW-0732">Signal</keyword>
<evidence type="ECO:0000313" key="3">
    <source>
        <dbReference type="Proteomes" id="UP000234560"/>
    </source>
</evidence>